<dbReference type="EMBL" id="AP029266">
    <property type="protein sequence ID" value="BFG01431.1"/>
    <property type="molecule type" value="Genomic_DNA"/>
</dbReference>
<feature type="signal peptide" evidence="3">
    <location>
        <begin position="1"/>
        <end position="44"/>
    </location>
</feature>
<feature type="compositionally biased region" description="Basic and acidic residues" evidence="1">
    <location>
        <begin position="237"/>
        <end position="250"/>
    </location>
</feature>
<feature type="compositionally biased region" description="Low complexity" evidence="1">
    <location>
        <begin position="190"/>
        <end position="223"/>
    </location>
</feature>
<keyword evidence="2" id="KW-1133">Transmembrane helix</keyword>
<evidence type="ECO:0000256" key="2">
    <source>
        <dbReference type="SAM" id="Phobius"/>
    </source>
</evidence>
<feature type="transmembrane region" description="Helical" evidence="2">
    <location>
        <begin position="294"/>
        <end position="316"/>
    </location>
</feature>
<feature type="chain" id="PRO_5043448619" evidence="3">
    <location>
        <begin position="45"/>
        <end position="341"/>
    </location>
</feature>
<dbReference type="AlphaFoldDB" id="A0AAU9G0S8"/>
<proteinExistence type="predicted"/>
<name>A0AAU9G0S8_DROMD</name>
<dbReference type="Proteomes" id="UP001500889">
    <property type="component" value="Chromosome A"/>
</dbReference>
<evidence type="ECO:0000256" key="3">
    <source>
        <dbReference type="SAM" id="SignalP"/>
    </source>
</evidence>
<evidence type="ECO:0000256" key="1">
    <source>
        <dbReference type="SAM" id="MobiDB-lite"/>
    </source>
</evidence>
<feature type="compositionally biased region" description="Low complexity" evidence="1">
    <location>
        <begin position="251"/>
        <end position="260"/>
    </location>
</feature>
<evidence type="ECO:0000313" key="4">
    <source>
        <dbReference type="EMBL" id="BFG01431.1"/>
    </source>
</evidence>
<accession>A0AAU9G0S8</accession>
<protein>
    <submittedName>
        <fullName evidence="4">Integumentary mucin C.1</fullName>
    </submittedName>
</protein>
<feature type="region of interest" description="Disordered" evidence="1">
    <location>
        <begin position="101"/>
        <end position="137"/>
    </location>
</feature>
<feature type="region of interest" description="Disordered" evidence="1">
    <location>
        <begin position="186"/>
        <end position="260"/>
    </location>
</feature>
<keyword evidence="2" id="KW-0472">Membrane</keyword>
<keyword evidence="3" id="KW-0732">Signal</keyword>
<keyword evidence="5" id="KW-1185">Reference proteome</keyword>
<sequence>MSLVERAGEKVLDKIAQGGPGLRMNVLPLLWLLCSSSLVLLAAGEQNATVASVGAANPQTAQSNSSTAAPLVVNVMNATVSAQAAVPGQVHIIEKTQVKSTNSTELAKEHEKDMNKTSTIPPDNTAKTRKRTDPVQLKPTIATAAPTSAAPAAPNGTITKAAAATATAKPATGNIVAEGISISDVKKVNSSSTTSGNSSSTSTTPSTTTTTTKTTTTTTTTTTPRPTKPAVVYSMDTHSEWEKEQEDKQKSPAAPSLAASSEPLPVLASTQPEPAAPMVQELTGNLADRRGNDYIVPIVTVLLTVPLAIGVVTIMYRRFRELWSTRHYRRMDFLVDGMYND</sequence>
<evidence type="ECO:0000313" key="5">
    <source>
        <dbReference type="Proteomes" id="UP001500889"/>
    </source>
</evidence>
<gene>
    <name evidence="4" type="ORF">DMAD_01183</name>
</gene>
<feature type="compositionally biased region" description="Basic and acidic residues" evidence="1">
    <location>
        <begin position="106"/>
        <end position="115"/>
    </location>
</feature>
<organism evidence="4 5">
    <name type="scientific">Drosophila madeirensis</name>
    <name type="common">Fruit fly</name>
    <dbReference type="NCBI Taxonomy" id="30013"/>
    <lineage>
        <taxon>Eukaryota</taxon>
        <taxon>Metazoa</taxon>
        <taxon>Ecdysozoa</taxon>
        <taxon>Arthropoda</taxon>
        <taxon>Hexapoda</taxon>
        <taxon>Insecta</taxon>
        <taxon>Pterygota</taxon>
        <taxon>Neoptera</taxon>
        <taxon>Endopterygota</taxon>
        <taxon>Diptera</taxon>
        <taxon>Brachycera</taxon>
        <taxon>Muscomorpha</taxon>
        <taxon>Ephydroidea</taxon>
        <taxon>Drosophilidae</taxon>
        <taxon>Drosophila</taxon>
        <taxon>Sophophora</taxon>
    </lineage>
</organism>
<keyword evidence="2" id="KW-0812">Transmembrane</keyword>
<reference evidence="4 5" key="1">
    <citation type="submission" date="2024-02" db="EMBL/GenBank/DDBJ databases">
        <title>A chromosome-level genome assembly of Drosophila madeirensis, a fruit fly species endemic to Madeira island.</title>
        <authorList>
            <person name="Tomihara K."/>
            <person name="Llopart A."/>
            <person name="Yamamoto D."/>
        </authorList>
    </citation>
    <scope>NUCLEOTIDE SEQUENCE [LARGE SCALE GENOMIC DNA]</scope>
    <source>
        <strain evidence="4 5">RF1</strain>
    </source>
</reference>